<evidence type="ECO:0000313" key="2">
    <source>
        <dbReference type="Proteomes" id="UP000019772"/>
    </source>
</evidence>
<protein>
    <submittedName>
        <fullName evidence="1">Uncharacterized protein</fullName>
    </submittedName>
</protein>
<gene>
    <name evidence="1" type="ORF">PSAB_18005</name>
</gene>
<keyword evidence="2" id="KW-1185">Reference proteome</keyword>
<accession>X4ZPM9</accession>
<dbReference type="Proteomes" id="UP000019772">
    <property type="component" value="Chromosome"/>
</dbReference>
<dbReference type="EMBL" id="CP004078">
    <property type="protein sequence ID" value="AHV98495.1"/>
    <property type="molecule type" value="Genomic_DNA"/>
</dbReference>
<reference evidence="1 2" key="1">
    <citation type="journal article" date="2014" name="PLoS Genet.">
        <title>Comparative Genomic Analysis of N2-Fixing and Non-N2-Fixing Paenibacillus spp.: Organization, Evolution and Expression of the Nitrogen Fixation Genes.</title>
        <authorList>
            <person name="Xie J.B."/>
            <person name="Du Z."/>
            <person name="Bai L."/>
            <person name="Tian C."/>
            <person name="Zhang Y."/>
            <person name="Xie J.Y."/>
            <person name="Wang T."/>
            <person name="Liu X."/>
            <person name="Chen X."/>
            <person name="Cheng Q."/>
            <person name="Chen S."/>
            <person name="Li J."/>
        </authorList>
    </citation>
    <scope>NUCLEOTIDE SEQUENCE [LARGE SCALE GENOMIC DNA]</scope>
    <source>
        <strain evidence="1 2">T27</strain>
    </source>
</reference>
<dbReference type="HOGENOM" id="CLU_2667690_0_0_9"/>
<name>X4ZPM9_9BACL</name>
<dbReference type="AlphaFoldDB" id="X4ZPM9"/>
<sequence>MTREQSDNMGGHPRSLLGALAATVWPPSALYARFTRTKLRDLSFRKDFSMMSTVNLSHMGRSNRKMARNPNAEKE</sequence>
<organism evidence="1 2">
    <name type="scientific">Paenibacillus sabinae T27</name>
    <dbReference type="NCBI Taxonomy" id="1268072"/>
    <lineage>
        <taxon>Bacteria</taxon>
        <taxon>Bacillati</taxon>
        <taxon>Bacillota</taxon>
        <taxon>Bacilli</taxon>
        <taxon>Bacillales</taxon>
        <taxon>Paenibacillaceae</taxon>
        <taxon>Paenibacillus</taxon>
    </lineage>
</organism>
<dbReference type="KEGG" id="psab:PSAB_18005"/>
<dbReference type="STRING" id="1268072.PSAB_18005"/>
<proteinExistence type="predicted"/>
<evidence type="ECO:0000313" key="1">
    <source>
        <dbReference type="EMBL" id="AHV98495.1"/>
    </source>
</evidence>